<dbReference type="HOGENOM" id="CLU_3208147_0_0_1"/>
<proteinExistence type="predicted"/>
<reference evidence="1" key="1">
    <citation type="journal article" date="2013" name="Genome Biol.">
        <title>Draft genome of the mountain pine beetle, Dendroctonus ponderosae Hopkins, a major forest pest.</title>
        <authorList>
            <person name="Keeling C.I."/>
            <person name="Yuen M.M."/>
            <person name="Liao N.Y."/>
            <person name="Docking T.R."/>
            <person name="Chan S.K."/>
            <person name="Taylor G.A."/>
            <person name="Palmquist D.L."/>
            <person name="Jackman S.D."/>
            <person name="Nguyen A."/>
            <person name="Li M."/>
            <person name="Henderson H."/>
            <person name="Janes J.K."/>
            <person name="Zhao Y."/>
            <person name="Pandoh P."/>
            <person name="Moore R."/>
            <person name="Sperling F.A."/>
            <person name="Huber D.P."/>
            <person name="Birol I."/>
            <person name="Jones S.J."/>
            <person name="Bohlmann J."/>
        </authorList>
    </citation>
    <scope>NUCLEOTIDE SEQUENCE</scope>
</reference>
<gene>
    <name evidence="1" type="ORF">YQE_03032</name>
</gene>
<protein>
    <submittedName>
        <fullName evidence="1">Uncharacterized protein</fullName>
    </submittedName>
</protein>
<sequence>MLQVGKPSTSRLSTICVHFEPLVYCVALSWYKFLQLLLCYCGIFP</sequence>
<accession>N6UP96</accession>
<evidence type="ECO:0000313" key="1">
    <source>
        <dbReference type="EMBL" id="ENN80547.1"/>
    </source>
</evidence>
<dbReference type="EMBL" id="KB740496">
    <property type="protein sequence ID" value="ENN80547.1"/>
    <property type="molecule type" value="Genomic_DNA"/>
</dbReference>
<organism evidence="1">
    <name type="scientific">Dendroctonus ponderosae</name>
    <name type="common">Mountain pine beetle</name>
    <dbReference type="NCBI Taxonomy" id="77166"/>
    <lineage>
        <taxon>Eukaryota</taxon>
        <taxon>Metazoa</taxon>
        <taxon>Ecdysozoa</taxon>
        <taxon>Arthropoda</taxon>
        <taxon>Hexapoda</taxon>
        <taxon>Insecta</taxon>
        <taxon>Pterygota</taxon>
        <taxon>Neoptera</taxon>
        <taxon>Endopterygota</taxon>
        <taxon>Coleoptera</taxon>
        <taxon>Polyphaga</taxon>
        <taxon>Cucujiformia</taxon>
        <taxon>Curculionidae</taxon>
        <taxon>Scolytinae</taxon>
        <taxon>Dendroctonus</taxon>
    </lineage>
</organism>
<dbReference type="AlphaFoldDB" id="N6UP96"/>
<feature type="non-terminal residue" evidence="1">
    <location>
        <position position="1"/>
    </location>
</feature>
<name>N6UP96_DENPD</name>